<dbReference type="EMBL" id="NRRY01000003">
    <property type="protein sequence ID" value="MBK1617311.1"/>
    <property type="molecule type" value="Genomic_DNA"/>
</dbReference>
<dbReference type="Proteomes" id="UP001138768">
    <property type="component" value="Unassembled WGS sequence"/>
</dbReference>
<organism evidence="1 2">
    <name type="scientific">Lamprobacter modestohalophilus</name>
    <dbReference type="NCBI Taxonomy" id="1064514"/>
    <lineage>
        <taxon>Bacteria</taxon>
        <taxon>Pseudomonadati</taxon>
        <taxon>Pseudomonadota</taxon>
        <taxon>Gammaproteobacteria</taxon>
        <taxon>Chromatiales</taxon>
        <taxon>Chromatiaceae</taxon>
        <taxon>Lamprobacter</taxon>
    </lineage>
</organism>
<gene>
    <name evidence="1" type="ORF">CKO42_02355</name>
</gene>
<name>A0A9X1B355_9GAMM</name>
<protein>
    <submittedName>
        <fullName evidence="1">Uncharacterized protein</fullName>
    </submittedName>
</protein>
<evidence type="ECO:0000313" key="1">
    <source>
        <dbReference type="EMBL" id="MBK1617311.1"/>
    </source>
</evidence>
<sequence length="70" mass="8108">MALFSYENLYRHYLSCRSNKRNTINALRFEARQELNLLALCEALQTRTYRPVPSVCVGGSWSSLRLPCLL</sequence>
<keyword evidence="2" id="KW-1185">Reference proteome</keyword>
<accession>A0A9X1B355</accession>
<proteinExistence type="predicted"/>
<dbReference type="AlphaFoldDB" id="A0A9X1B355"/>
<comment type="caution">
    <text evidence="1">The sequence shown here is derived from an EMBL/GenBank/DDBJ whole genome shotgun (WGS) entry which is preliminary data.</text>
</comment>
<reference evidence="1 2" key="1">
    <citation type="journal article" date="2020" name="Microorganisms">
        <title>Osmotic Adaptation and Compatible Solute Biosynthesis of Phototrophic Bacteria as Revealed from Genome Analyses.</title>
        <authorList>
            <person name="Imhoff J.F."/>
            <person name="Rahn T."/>
            <person name="Kunzel S."/>
            <person name="Keller A."/>
            <person name="Neulinger S.C."/>
        </authorList>
    </citation>
    <scope>NUCLEOTIDE SEQUENCE [LARGE SCALE GENOMIC DNA]</scope>
    <source>
        <strain evidence="1 2">DSM 25653</strain>
    </source>
</reference>
<dbReference type="RefSeq" id="WP_200237998.1">
    <property type="nucleotide sequence ID" value="NZ_JAXUFI010000042.1"/>
</dbReference>
<evidence type="ECO:0000313" key="2">
    <source>
        <dbReference type="Proteomes" id="UP001138768"/>
    </source>
</evidence>